<dbReference type="Gene3D" id="1.20.1420.30">
    <property type="entry name" value="NCX, central ion-binding region"/>
    <property type="match status" value="1"/>
</dbReference>
<proteinExistence type="inferred from homology"/>
<comment type="subcellular location">
    <subcellularLocation>
        <location evidence="1">Membrane</location>
        <topology evidence="1">Multi-pass membrane protein</topology>
    </subcellularLocation>
</comment>
<evidence type="ECO:0000256" key="4">
    <source>
        <dbReference type="ARBA" id="ARBA00022989"/>
    </source>
</evidence>
<feature type="domain" description="Sodium/calcium exchanger membrane region" evidence="8">
    <location>
        <begin position="18"/>
        <end position="96"/>
    </location>
</feature>
<feature type="transmembrane region" description="Helical" evidence="7">
    <location>
        <begin position="15"/>
        <end position="37"/>
    </location>
</feature>
<dbReference type="InterPro" id="IPR004837">
    <property type="entry name" value="NaCa_Exmemb"/>
</dbReference>
<sequence length="376" mass="41128">MLPHIEDISSYAGRVVVYVILFLLALVLLEVGADIFVDSTAIVAKRHHIPQVLIALLTAGAEWEELAVVISAIAQGNPELALGNIIGPCISNILGAVYCSPKLLKWIEAPSSMGEALDKPSGGVLIALFAVYLGSIGYGIYQGVMAEPEDSDSDSDSDDNQWNNDTAPASPERRESQDKLLTRARARLRQLKRTTTYHVIALIFGDEETFLSFLGCVNIAARLVKEKYPDAQLYEVTAMPPTPHVVTSPYALSQLSLVFRTGTGTAFISSTGWGEFAPVTHVDEPWLEDVIIPLPVKMEATEADMLMKKAGYTGRYGRMTLRHPLYPGIDEPYYIFSMESGEFVFVGVNDKMVTVNHARQDIPPAVCDALLAQRAQ</sequence>
<evidence type="ECO:0000256" key="7">
    <source>
        <dbReference type="SAM" id="Phobius"/>
    </source>
</evidence>
<dbReference type="OrthoDB" id="5402897at2759"/>
<comment type="similarity">
    <text evidence="2">Belongs to the Ca(2+):cation antiporter (CaCA) (TC 2.A.19) family.</text>
</comment>
<organism evidence="9 10">
    <name type="scientific">Bifiguratus adelaidae</name>
    <dbReference type="NCBI Taxonomy" id="1938954"/>
    <lineage>
        <taxon>Eukaryota</taxon>
        <taxon>Fungi</taxon>
        <taxon>Fungi incertae sedis</taxon>
        <taxon>Mucoromycota</taxon>
        <taxon>Mucoromycotina</taxon>
        <taxon>Endogonomycetes</taxon>
        <taxon>Endogonales</taxon>
        <taxon>Endogonales incertae sedis</taxon>
        <taxon>Bifiguratus</taxon>
    </lineage>
</organism>
<name>A0A261XTE9_9FUNG</name>
<dbReference type="InterPro" id="IPR044880">
    <property type="entry name" value="NCX_ion-bd_dom_sf"/>
</dbReference>
<reference evidence="9 10" key="1">
    <citation type="journal article" date="2017" name="Mycologia">
        <title>Bifiguratus adelaidae, gen. et sp. nov., a new member of Mucoromycotina in endophytic and soil-dwelling habitats.</title>
        <authorList>
            <person name="Torres-Cruz T.J."/>
            <person name="Billingsley Tobias T.L."/>
            <person name="Almatruk M."/>
            <person name="Hesse C."/>
            <person name="Kuske C.R."/>
            <person name="Desiro A."/>
            <person name="Benucci G.M."/>
            <person name="Bonito G."/>
            <person name="Stajich J.E."/>
            <person name="Dunlap C."/>
            <person name="Arnold A.E."/>
            <person name="Porras-Alfaro A."/>
        </authorList>
    </citation>
    <scope>NUCLEOTIDE SEQUENCE [LARGE SCALE GENOMIC DNA]</scope>
    <source>
        <strain evidence="9 10">AZ0501</strain>
    </source>
</reference>
<evidence type="ECO:0000256" key="1">
    <source>
        <dbReference type="ARBA" id="ARBA00004141"/>
    </source>
</evidence>
<keyword evidence="4 7" id="KW-1133">Transmembrane helix</keyword>
<evidence type="ECO:0000256" key="6">
    <source>
        <dbReference type="SAM" id="MobiDB-lite"/>
    </source>
</evidence>
<evidence type="ECO:0000256" key="3">
    <source>
        <dbReference type="ARBA" id="ARBA00022692"/>
    </source>
</evidence>
<feature type="transmembrane region" description="Helical" evidence="7">
    <location>
        <begin position="121"/>
        <end position="141"/>
    </location>
</feature>
<keyword evidence="5 7" id="KW-0472">Membrane</keyword>
<dbReference type="Proteomes" id="UP000242875">
    <property type="component" value="Unassembled WGS sequence"/>
</dbReference>
<evidence type="ECO:0000256" key="2">
    <source>
        <dbReference type="ARBA" id="ARBA00008170"/>
    </source>
</evidence>
<evidence type="ECO:0000256" key="5">
    <source>
        <dbReference type="ARBA" id="ARBA00023136"/>
    </source>
</evidence>
<evidence type="ECO:0000313" key="9">
    <source>
        <dbReference type="EMBL" id="OZJ01524.1"/>
    </source>
</evidence>
<dbReference type="Pfam" id="PF01699">
    <property type="entry name" value="Na_Ca_ex"/>
    <property type="match status" value="1"/>
</dbReference>
<keyword evidence="10" id="KW-1185">Reference proteome</keyword>
<dbReference type="GO" id="GO:0055085">
    <property type="term" value="P:transmembrane transport"/>
    <property type="evidence" value="ECO:0007669"/>
    <property type="project" value="InterPro"/>
</dbReference>
<feature type="region of interest" description="Disordered" evidence="6">
    <location>
        <begin position="147"/>
        <end position="178"/>
    </location>
</feature>
<gene>
    <name evidence="9" type="ORF">BZG36_05561</name>
</gene>
<dbReference type="AlphaFoldDB" id="A0A261XTE9"/>
<dbReference type="GO" id="GO:0016020">
    <property type="term" value="C:membrane"/>
    <property type="evidence" value="ECO:0007669"/>
    <property type="project" value="UniProtKB-SubCell"/>
</dbReference>
<feature type="compositionally biased region" description="Acidic residues" evidence="6">
    <location>
        <begin position="147"/>
        <end position="159"/>
    </location>
</feature>
<accession>A0A261XTE9</accession>
<keyword evidence="3 7" id="KW-0812">Transmembrane</keyword>
<protein>
    <recommendedName>
        <fullName evidence="8">Sodium/calcium exchanger membrane region domain-containing protein</fullName>
    </recommendedName>
</protein>
<comment type="caution">
    <text evidence="9">The sequence shown here is derived from an EMBL/GenBank/DDBJ whole genome shotgun (WGS) entry which is preliminary data.</text>
</comment>
<dbReference type="EMBL" id="MVBO01000319">
    <property type="protein sequence ID" value="OZJ01524.1"/>
    <property type="molecule type" value="Genomic_DNA"/>
</dbReference>
<evidence type="ECO:0000259" key="8">
    <source>
        <dbReference type="Pfam" id="PF01699"/>
    </source>
</evidence>
<evidence type="ECO:0000313" key="10">
    <source>
        <dbReference type="Proteomes" id="UP000242875"/>
    </source>
</evidence>